<proteinExistence type="predicted"/>
<feature type="chain" id="PRO_5006875569" description="Peptidase S1 domain-containing protein" evidence="1">
    <location>
        <begin position="19"/>
        <end position="286"/>
    </location>
</feature>
<protein>
    <recommendedName>
        <fullName evidence="4">Peptidase S1 domain-containing protein</fullName>
    </recommendedName>
</protein>
<evidence type="ECO:0000313" key="2">
    <source>
        <dbReference type="EMBL" id="KRY42275.1"/>
    </source>
</evidence>
<dbReference type="OrthoDB" id="5915289at2759"/>
<dbReference type="InParanoid" id="A0A0V1C0S2"/>
<sequence length="286" mass="31659">MKQFIIIILLSSINCVSSECGQDIFSSLVVVYKPMVKGTETVMGIACQGVIVPGKHQNFSDTVVTSLPCIAEDPEEGYLVGYAARDPFGDDAQTALDARAQRIIEFPVDKNPFGILKTVKPMVYDTNVQPLCLPEVPLPNSHQCVIGVISTSALMAVRDVQMLYPNGCDEITDDYENYMCAEMLAIDGEIAETLGYSRQVVCKAAEPPVPDPIEKLLSLELASIMSPLICRTVQRQLWTFYGYAYDALDVSDFQSPILFSDAYKNLQMIKKYAGVTYDEWVKSMES</sequence>
<dbReference type="Proteomes" id="UP000054776">
    <property type="component" value="Unassembled WGS sequence"/>
</dbReference>
<organism evidence="2 3">
    <name type="scientific">Trichinella spiralis</name>
    <name type="common">Trichina worm</name>
    <dbReference type="NCBI Taxonomy" id="6334"/>
    <lineage>
        <taxon>Eukaryota</taxon>
        <taxon>Metazoa</taxon>
        <taxon>Ecdysozoa</taxon>
        <taxon>Nematoda</taxon>
        <taxon>Enoplea</taxon>
        <taxon>Dorylaimia</taxon>
        <taxon>Trichinellida</taxon>
        <taxon>Trichinellidae</taxon>
        <taxon>Trichinella</taxon>
    </lineage>
</organism>
<evidence type="ECO:0000313" key="3">
    <source>
        <dbReference type="Proteomes" id="UP000054776"/>
    </source>
</evidence>
<evidence type="ECO:0000256" key="1">
    <source>
        <dbReference type="SAM" id="SignalP"/>
    </source>
</evidence>
<accession>A0A0V1C0S2</accession>
<feature type="signal peptide" evidence="1">
    <location>
        <begin position="1"/>
        <end position="18"/>
    </location>
</feature>
<gene>
    <name evidence="2" type="ORF">T01_2202</name>
</gene>
<dbReference type="InterPro" id="IPR009003">
    <property type="entry name" value="Peptidase_S1_PA"/>
</dbReference>
<name>A0A0V1C0S2_TRISP</name>
<reference evidence="2 3" key="1">
    <citation type="submission" date="2015-01" db="EMBL/GenBank/DDBJ databases">
        <title>Evolution of Trichinella species and genotypes.</title>
        <authorList>
            <person name="Korhonen P.K."/>
            <person name="Edoardo P."/>
            <person name="Giuseppe L.R."/>
            <person name="Gasser R.B."/>
        </authorList>
    </citation>
    <scope>NUCLEOTIDE SEQUENCE [LARGE SCALE GENOMIC DNA]</scope>
    <source>
        <strain evidence="2">ISS3</strain>
    </source>
</reference>
<keyword evidence="1" id="KW-0732">Signal</keyword>
<dbReference type="AlphaFoldDB" id="A0A0V1C0S2"/>
<evidence type="ECO:0008006" key="4">
    <source>
        <dbReference type="Google" id="ProtNLM"/>
    </source>
</evidence>
<dbReference type="SUPFAM" id="SSF50494">
    <property type="entry name" value="Trypsin-like serine proteases"/>
    <property type="match status" value="1"/>
</dbReference>
<dbReference type="EMBL" id="JYDH01000004">
    <property type="protein sequence ID" value="KRY42275.1"/>
    <property type="molecule type" value="Genomic_DNA"/>
</dbReference>
<comment type="caution">
    <text evidence="2">The sequence shown here is derived from an EMBL/GenBank/DDBJ whole genome shotgun (WGS) entry which is preliminary data.</text>
</comment>
<keyword evidence="3" id="KW-1185">Reference proteome</keyword>